<feature type="transmembrane region" description="Helical" evidence="11">
    <location>
        <begin position="68"/>
        <end position="85"/>
    </location>
</feature>
<dbReference type="GO" id="GO:0008270">
    <property type="term" value="F:zinc ion binding"/>
    <property type="evidence" value="ECO:0007669"/>
    <property type="project" value="UniProtKB-UniRule"/>
</dbReference>
<dbReference type="PANTHER" id="PTHR43221">
    <property type="entry name" value="PROTEASE HTPX"/>
    <property type="match status" value="1"/>
</dbReference>
<dbReference type="CDD" id="cd07327">
    <property type="entry name" value="M48B_HtpX_like"/>
    <property type="match status" value="1"/>
</dbReference>
<protein>
    <recommendedName>
        <fullName evidence="11">Protease HtpX homolog</fullName>
        <ecNumber evidence="11">3.4.24.-</ecNumber>
    </recommendedName>
</protein>
<gene>
    <name evidence="13" type="primary">htpX1</name>
    <name evidence="11" type="synonym">htpX</name>
    <name evidence="13" type="ORF">GCM10017557_60020</name>
</gene>
<feature type="domain" description="Peptidase M48" evidence="12">
    <location>
        <begin position="105"/>
        <end position="319"/>
    </location>
</feature>
<dbReference type="InterPro" id="IPR022919">
    <property type="entry name" value="Pept_M48_protease_HtpX"/>
</dbReference>
<dbReference type="KEGG" id="sgm:GCM10017557_60020"/>
<keyword evidence="3 11" id="KW-0645">Protease</keyword>
<feature type="binding site" evidence="11">
    <location>
        <position position="172"/>
    </location>
    <ligand>
        <name>Zn(2+)</name>
        <dbReference type="ChEBI" id="CHEBI:29105"/>
        <note>catalytic</note>
    </ligand>
</feature>
<dbReference type="EC" id="3.4.24.-" evidence="11"/>
<evidence type="ECO:0000256" key="7">
    <source>
        <dbReference type="ARBA" id="ARBA00022833"/>
    </source>
</evidence>
<proteinExistence type="inferred from homology"/>
<dbReference type="Pfam" id="PF01435">
    <property type="entry name" value="Peptidase_M48"/>
    <property type="match status" value="1"/>
</dbReference>
<evidence type="ECO:0000256" key="6">
    <source>
        <dbReference type="ARBA" id="ARBA00022801"/>
    </source>
</evidence>
<dbReference type="PANTHER" id="PTHR43221:SF2">
    <property type="entry name" value="PROTEASE HTPX HOMOLOG"/>
    <property type="match status" value="1"/>
</dbReference>
<evidence type="ECO:0000256" key="1">
    <source>
        <dbReference type="ARBA" id="ARBA00009779"/>
    </source>
</evidence>
<evidence type="ECO:0000259" key="12">
    <source>
        <dbReference type="Pfam" id="PF01435"/>
    </source>
</evidence>
<evidence type="ECO:0000256" key="3">
    <source>
        <dbReference type="ARBA" id="ARBA00022670"/>
    </source>
</evidence>
<keyword evidence="5 11" id="KW-0479">Metal-binding</keyword>
<comment type="cofactor">
    <cofactor evidence="11">
        <name>Zn(2+)</name>
        <dbReference type="ChEBI" id="CHEBI:29105"/>
    </cofactor>
    <text evidence="11">Binds 1 zinc ion per subunit.</text>
</comment>
<feature type="transmembrane region" description="Helical" evidence="11">
    <location>
        <begin position="214"/>
        <end position="235"/>
    </location>
</feature>
<evidence type="ECO:0000256" key="10">
    <source>
        <dbReference type="ARBA" id="ARBA00023136"/>
    </source>
</evidence>
<evidence type="ECO:0000256" key="8">
    <source>
        <dbReference type="ARBA" id="ARBA00022989"/>
    </source>
</evidence>
<evidence type="ECO:0000256" key="11">
    <source>
        <dbReference type="HAMAP-Rule" id="MF_00188"/>
    </source>
</evidence>
<dbReference type="HAMAP" id="MF_00188">
    <property type="entry name" value="Pept_M48_protease_HtpX"/>
    <property type="match status" value="1"/>
</dbReference>
<evidence type="ECO:0000256" key="2">
    <source>
        <dbReference type="ARBA" id="ARBA00022475"/>
    </source>
</evidence>
<keyword evidence="7 11" id="KW-0862">Zinc</keyword>
<dbReference type="GO" id="GO:0006508">
    <property type="term" value="P:proteolysis"/>
    <property type="evidence" value="ECO:0007669"/>
    <property type="project" value="UniProtKB-KW"/>
</dbReference>
<name>A0A7G1P5T9_9ACTN</name>
<feature type="active site" evidence="11">
    <location>
        <position position="169"/>
    </location>
</feature>
<feature type="transmembrane region" description="Helical" evidence="11">
    <location>
        <begin position="39"/>
        <end position="62"/>
    </location>
</feature>
<dbReference type="InterPro" id="IPR001915">
    <property type="entry name" value="Peptidase_M48"/>
</dbReference>
<dbReference type="GO" id="GO:0005886">
    <property type="term" value="C:plasma membrane"/>
    <property type="evidence" value="ECO:0007669"/>
    <property type="project" value="UniProtKB-SubCell"/>
</dbReference>
<comment type="similarity">
    <text evidence="1 11">Belongs to the peptidase M48B family.</text>
</comment>
<dbReference type="EMBL" id="AP023440">
    <property type="protein sequence ID" value="BCL31143.1"/>
    <property type="molecule type" value="Genomic_DNA"/>
</dbReference>
<keyword evidence="9 11" id="KW-0482">Metalloprotease</keyword>
<evidence type="ECO:0000256" key="9">
    <source>
        <dbReference type="ARBA" id="ARBA00023049"/>
    </source>
</evidence>
<keyword evidence="4 11" id="KW-0812">Transmembrane</keyword>
<keyword evidence="14" id="KW-1185">Reference proteome</keyword>
<dbReference type="NCBIfam" id="NF002669">
    <property type="entry name" value="PRK02391.1"/>
    <property type="match status" value="1"/>
</dbReference>
<dbReference type="Gene3D" id="3.30.2010.10">
    <property type="entry name" value="Metalloproteases ('zincins'), catalytic domain"/>
    <property type="match status" value="1"/>
</dbReference>
<keyword evidence="8 11" id="KW-1133">Transmembrane helix</keyword>
<feature type="transmembrane region" description="Helical" evidence="11">
    <location>
        <begin position="178"/>
        <end position="199"/>
    </location>
</feature>
<dbReference type="GO" id="GO:0004222">
    <property type="term" value="F:metalloendopeptidase activity"/>
    <property type="evidence" value="ECO:0007669"/>
    <property type="project" value="UniProtKB-UniRule"/>
</dbReference>
<evidence type="ECO:0000256" key="4">
    <source>
        <dbReference type="ARBA" id="ARBA00022692"/>
    </source>
</evidence>
<organism evidence="13 14">
    <name type="scientific">Streptomyces aurantiacus</name>
    <dbReference type="NCBI Taxonomy" id="47760"/>
    <lineage>
        <taxon>Bacteria</taxon>
        <taxon>Bacillati</taxon>
        <taxon>Actinomycetota</taxon>
        <taxon>Actinomycetes</taxon>
        <taxon>Kitasatosporales</taxon>
        <taxon>Streptomycetaceae</taxon>
        <taxon>Streptomyces</taxon>
        <taxon>Streptomyces aurantiacus group</taxon>
    </lineage>
</organism>
<comment type="subcellular location">
    <subcellularLocation>
        <location evidence="11">Cell membrane</location>
        <topology evidence="11">Multi-pass membrane protein</topology>
    </subcellularLocation>
</comment>
<feature type="binding site" evidence="11">
    <location>
        <position position="243"/>
    </location>
    <ligand>
        <name>Zn(2+)</name>
        <dbReference type="ChEBI" id="CHEBI:29105"/>
        <note>catalytic</note>
    </ligand>
</feature>
<evidence type="ECO:0000313" key="13">
    <source>
        <dbReference type="EMBL" id="BCL31143.1"/>
    </source>
</evidence>
<reference evidence="13 14" key="1">
    <citation type="journal article" date="2014" name="Int. J. Syst. Evol. Microbiol.">
        <title>Complete genome sequence of Corynebacterium casei LMG S-19264T (=DSM 44701T), isolated from a smear-ripened cheese.</title>
        <authorList>
            <consortium name="US DOE Joint Genome Institute (JGI-PGF)"/>
            <person name="Walter F."/>
            <person name="Albersmeier A."/>
            <person name="Kalinowski J."/>
            <person name="Ruckert C."/>
        </authorList>
    </citation>
    <scope>NUCLEOTIDE SEQUENCE [LARGE SCALE GENOMIC DNA]</scope>
    <source>
        <strain evidence="13 14">JCM 4677</strain>
    </source>
</reference>
<keyword evidence="6 11" id="KW-0378">Hydrolase</keyword>
<keyword evidence="2 11" id="KW-1003">Cell membrane</keyword>
<accession>A0A7G1P5T9</accession>
<dbReference type="AlphaFoldDB" id="A0A7G1P5T9"/>
<dbReference type="InterPro" id="IPR050083">
    <property type="entry name" value="HtpX_protease"/>
</dbReference>
<evidence type="ECO:0000256" key="5">
    <source>
        <dbReference type="ARBA" id="ARBA00022723"/>
    </source>
</evidence>
<sequence>MEFMERGGCTLESGQAARPQLPDCGVIVMQSRFQADRRLSVRMGTTLFLLGLLYVAFVAVLIVLLKSWVLVVVVAAALLGAQYWFSDRIALYAMRGRVVERDEYSRLHGVIDRLCATADMPKPAVAVADMDMPNAFATGRNPDHAVVCVTTGLLRRLEPAELEGVLAHELSHVAHKDVAVITVASFLGVIAGLVVRFAFYSQLFGGGRRDQNTAVVFSAVMGVSAVVYMVSFLLIRALSRYRELAADRAAALLTGRPSALASALTKVSGDIARIPTKDLRTAQAFNAFYFTPALGDHPGAARLLSTHPSLEQRLDQLARISGELGETATPGKA</sequence>
<evidence type="ECO:0000313" key="14">
    <source>
        <dbReference type="Proteomes" id="UP000516444"/>
    </source>
</evidence>
<feature type="binding site" evidence="11">
    <location>
        <position position="168"/>
    </location>
    <ligand>
        <name>Zn(2+)</name>
        <dbReference type="ChEBI" id="CHEBI:29105"/>
        <note>catalytic</note>
    </ligand>
</feature>
<keyword evidence="10 11" id="KW-0472">Membrane</keyword>
<dbReference type="Proteomes" id="UP000516444">
    <property type="component" value="Chromosome"/>
</dbReference>